<evidence type="ECO:0000256" key="8">
    <source>
        <dbReference type="ARBA" id="ARBA00029996"/>
    </source>
</evidence>
<dbReference type="EC" id="4.1.1.81" evidence="4"/>
<dbReference type="NCBIfam" id="TIGR01140">
    <property type="entry name" value="L_thr_O3P_dcar"/>
    <property type="match status" value="1"/>
</dbReference>
<dbReference type="GO" id="GO:0048472">
    <property type="term" value="F:threonine-phosphate decarboxylase activity"/>
    <property type="evidence" value="ECO:0007669"/>
    <property type="project" value="UniProtKB-EC"/>
</dbReference>
<dbReference type="PROSITE" id="PS00105">
    <property type="entry name" value="AA_TRANSFER_CLASS_1"/>
    <property type="match status" value="1"/>
</dbReference>
<name>A0A0K2SQF5_LIMPI</name>
<keyword evidence="13" id="KW-1185">Reference proteome</keyword>
<feature type="domain" description="Aminotransferase class I/classII large" evidence="11">
    <location>
        <begin position="36"/>
        <end position="359"/>
    </location>
</feature>
<evidence type="ECO:0000256" key="3">
    <source>
        <dbReference type="ARBA" id="ARBA00004953"/>
    </source>
</evidence>
<gene>
    <name evidence="12" type="ORF">LIP_3519</name>
</gene>
<comment type="pathway">
    <text evidence="3">Cofactor biosynthesis; adenosylcobalamin biosynthesis.</text>
</comment>
<dbReference type="Gene3D" id="3.90.1150.10">
    <property type="entry name" value="Aspartate Aminotransferase, domain 1"/>
    <property type="match status" value="1"/>
</dbReference>
<dbReference type="EMBL" id="AP014924">
    <property type="protein sequence ID" value="BAS29331.1"/>
    <property type="molecule type" value="Genomic_DNA"/>
</dbReference>
<evidence type="ECO:0000256" key="4">
    <source>
        <dbReference type="ARBA" id="ARBA00012285"/>
    </source>
</evidence>
<reference evidence="13" key="2">
    <citation type="journal article" date="2016" name="Int. J. Syst. Evol. Microbiol.">
        <title>Complete genome sequence and cell structure of Limnochorda pilosa, a Gram-negative spore-former within the phylum Firmicutes.</title>
        <authorList>
            <person name="Watanabe M."/>
            <person name="Kojima H."/>
            <person name="Fukui M."/>
        </authorList>
    </citation>
    <scope>NUCLEOTIDE SEQUENCE [LARGE SCALE GENOMIC DNA]</scope>
    <source>
        <strain evidence="13">HC45</strain>
    </source>
</reference>
<dbReference type="PATRIC" id="fig|1555112.3.peg.3557"/>
<dbReference type="InterPro" id="IPR015424">
    <property type="entry name" value="PyrdxlP-dep_Trfase"/>
</dbReference>
<evidence type="ECO:0000256" key="5">
    <source>
        <dbReference type="ARBA" id="ARBA00022573"/>
    </source>
</evidence>
<dbReference type="InterPro" id="IPR015421">
    <property type="entry name" value="PyrdxlP-dep_Trfase_major"/>
</dbReference>
<dbReference type="UniPathway" id="UPA00148"/>
<dbReference type="PANTHER" id="PTHR42885">
    <property type="entry name" value="HISTIDINOL-PHOSPHATE AMINOTRANSFERASE-RELATED"/>
    <property type="match status" value="1"/>
</dbReference>
<evidence type="ECO:0000256" key="7">
    <source>
        <dbReference type="ARBA" id="ARBA00023239"/>
    </source>
</evidence>
<comment type="catalytic activity">
    <reaction evidence="9">
        <text>O-phospho-L-threonine + H(+) = (R)-1-aminopropan-2-yl phosphate + CO2</text>
        <dbReference type="Rhea" id="RHEA:11492"/>
        <dbReference type="ChEBI" id="CHEBI:15378"/>
        <dbReference type="ChEBI" id="CHEBI:16526"/>
        <dbReference type="ChEBI" id="CHEBI:58563"/>
        <dbReference type="ChEBI" id="CHEBI:58675"/>
        <dbReference type="EC" id="4.1.1.81"/>
    </reaction>
</comment>
<keyword evidence="12" id="KW-0808">Transferase</keyword>
<evidence type="ECO:0000259" key="11">
    <source>
        <dbReference type="Pfam" id="PF00155"/>
    </source>
</evidence>
<keyword evidence="12" id="KW-0032">Aminotransferase</keyword>
<dbReference type="InterPro" id="IPR005860">
    <property type="entry name" value="CobD"/>
</dbReference>
<dbReference type="InterPro" id="IPR004838">
    <property type="entry name" value="NHTrfase_class1_PyrdxlP-BS"/>
</dbReference>
<dbReference type="Proteomes" id="UP000065807">
    <property type="component" value="Chromosome"/>
</dbReference>
<comment type="cofactor">
    <cofactor evidence="1">
        <name>pyridoxal 5'-phosphate</name>
        <dbReference type="ChEBI" id="CHEBI:597326"/>
    </cofactor>
</comment>
<keyword evidence="7" id="KW-0456">Lyase</keyword>
<proteinExistence type="predicted"/>
<dbReference type="OrthoDB" id="9813612at2"/>
<evidence type="ECO:0000256" key="2">
    <source>
        <dbReference type="ARBA" id="ARBA00003444"/>
    </source>
</evidence>
<dbReference type="CDD" id="cd00609">
    <property type="entry name" value="AAT_like"/>
    <property type="match status" value="1"/>
</dbReference>
<dbReference type="InterPro" id="IPR004839">
    <property type="entry name" value="Aminotransferase_I/II_large"/>
</dbReference>
<sequence>MEGCTSFGPEPPAPFPVHGGDRLEASRRYGRPGDRFVDLSVNVSFTGPPRAVREALRAAAEEVERYPEPRAARLRARLALREGVPEGSAMVGNGASELIYLLASALAAGARGRRFLVPSPTFGEYRRALEGHGIAVREVPLPWESFALPVEVVEQELQEAAGLFLCNPNNPTGRLEPREVLLPLARAAAARGAWLVVDESFLPFAPQGEEDSLVPEVARLPNLVVLRSLTKLHAIPGARLGVAFGPPELVAAMEARRDPWSVNAFAQAAGHALLDAAADLGRLRRDVARAREALVREMEGVRGLLPRASSANFLLVEVTAPGWRAPAVVDALGRRGILVRDCRSFGPIGERFFRTAVSGRPARDALTAALGDLLGREALHS</sequence>
<evidence type="ECO:0000313" key="13">
    <source>
        <dbReference type="Proteomes" id="UP000065807"/>
    </source>
</evidence>
<dbReference type="PANTHER" id="PTHR42885:SF1">
    <property type="entry name" value="THREONINE-PHOSPHATE DECARBOXYLASE"/>
    <property type="match status" value="1"/>
</dbReference>
<dbReference type="KEGG" id="lpil:LIP_3519"/>
<keyword evidence="5" id="KW-0169">Cobalamin biosynthesis</keyword>
<dbReference type="GO" id="GO:0009236">
    <property type="term" value="P:cobalamin biosynthetic process"/>
    <property type="evidence" value="ECO:0007669"/>
    <property type="project" value="UniProtKB-UniPathway"/>
</dbReference>
<dbReference type="RefSeq" id="WP_068140913.1">
    <property type="nucleotide sequence ID" value="NZ_AP014924.1"/>
</dbReference>
<evidence type="ECO:0000256" key="10">
    <source>
        <dbReference type="SAM" id="MobiDB-lite"/>
    </source>
</evidence>
<dbReference type="STRING" id="1555112.LIP_3519"/>
<evidence type="ECO:0000256" key="9">
    <source>
        <dbReference type="ARBA" id="ARBA00048531"/>
    </source>
</evidence>
<organism evidence="12 13">
    <name type="scientific">Limnochorda pilosa</name>
    <dbReference type="NCBI Taxonomy" id="1555112"/>
    <lineage>
        <taxon>Bacteria</taxon>
        <taxon>Bacillati</taxon>
        <taxon>Bacillota</taxon>
        <taxon>Limnochordia</taxon>
        <taxon>Limnochordales</taxon>
        <taxon>Limnochordaceae</taxon>
        <taxon>Limnochorda</taxon>
    </lineage>
</organism>
<dbReference type="Pfam" id="PF00155">
    <property type="entry name" value="Aminotran_1_2"/>
    <property type="match status" value="1"/>
</dbReference>
<dbReference type="GO" id="GO:0030170">
    <property type="term" value="F:pyridoxal phosphate binding"/>
    <property type="evidence" value="ECO:0007669"/>
    <property type="project" value="InterPro"/>
</dbReference>
<feature type="region of interest" description="Disordered" evidence="10">
    <location>
        <begin position="1"/>
        <end position="22"/>
    </location>
</feature>
<dbReference type="SUPFAM" id="SSF53383">
    <property type="entry name" value="PLP-dependent transferases"/>
    <property type="match status" value="1"/>
</dbReference>
<reference evidence="13" key="1">
    <citation type="submission" date="2015-07" db="EMBL/GenBank/DDBJ databases">
        <title>Complete genome sequence and phylogenetic analysis of Limnochorda pilosa.</title>
        <authorList>
            <person name="Watanabe M."/>
            <person name="Kojima H."/>
            <person name="Fukui M."/>
        </authorList>
    </citation>
    <scope>NUCLEOTIDE SEQUENCE [LARGE SCALE GENOMIC DNA]</scope>
    <source>
        <strain evidence="13">HC45</strain>
    </source>
</reference>
<keyword evidence="6" id="KW-0663">Pyridoxal phosphate</keyword>
<accession>A0A0K2SQF5</accession>
<dbReference type="AlphaFoldDB" id="A0A0K2SQF5"/>
<dbReference type="Gene3D" id="3.40.640.10">
    <property type="entry name" value="Type I PLP-dependent aspartate aminotransferase-like (Major domain)"/>
    <property type="match status" value="1"/>
</dbReference>
<protein>
    <recommendedName>
        <fullName evidence="4">threonine-phosphate decarboxylase</fullName>
        <ecNumber evidence="4">4.1.1.81</ecNumber>
    </recommendedName>
    <alternativeName>
        <fullName evidence="8">L-threonine-O-3-phosphate decarboxylase</fullName>
    </alternativeName>
</protein>
<evidence type="ECO:0000256" key="6">
    <source>
        <dbReference type="ARBA" id="ARBA00022898"/>
    </source>
</evidence>
<evidence type="ECO:0000256" key="1">
    <source>
        <dbReference type="ARBA" id="ARBA00001933"/>
    </source>
</evidence>
<dbReference type="InterPro" id="IPR015422">
    <property type="entry name" value="PyrdxlP-dep_Trfase_small"/>
</dbReference>
<comment type="function">
    <text evidence="2">Decarboxylates L-threonine-O-3-phosphate to yield (R)-1-amino-2-propanol O-2-phosphate, the precursor for the linkage between the nucleotide loop and the corrin ring in cobalamin.</text>
</comment>
<dbReference type="GO" id="GO:0008483">
    <property type="term" value="F:transaminase activity"/>
    <property type="evidence" value="ECO:0007669"/>
    <property type="project" value="UniProtKB-KW"/>
</dbReference>
<evidence type="ECO:0000313" key="12">
    <source>
        <dbReference type="EMBL" id="BAS29331.1"/>
    </source>
</evidence>